<dbReference type="PANTHER" id="PTHR30024">
    <property type="entry name" value="ALIPHATIC SULFONATES-BINDING PROTEIN-RELATED"/>
    <property type="match status" value="1"/>
</dbReference>
<name>A0A0W7Z028_9BURK</name>
<evidence type="ECO:0000256" key="1">
    <source>
        <dbReference type="SAM" id="SignalP"/>
    </source>
</evidence>
<accession>A0A0W7Z028</accession>
<gene>
    <name evidence="3" type="ORF">AS359_03200</name>
</gene>
<dbReference type="Gene3D" id="3.40.190.10">
    <property type="entry name" value="Periplasmic binding protein-like II"/>
    <property type="match status" value="2"/>
</dbReference>
<evidence type="ECO:0000313" key="4">
    <source>
        <dbReference type="Proteomes" id="UP000053300"/>
    </source>
</evidence>
<sequence length="341" mass="36846">MSLFKGLRRRTAVLALAAVSAAAVLPQAHAKEGQLRIAQQFGIVYLLLNVAQDQQLIEKHGKAQGLDIKVDFLRLSGGPAINDALLTDEVDIAGAGVGPLFTIWDRTKGRQNVKGVASLGNFPYLLVSNNPAVKSIADFTDQDRIALPAVGVSVQSRILQMASAKLWGDAQYNKLDKLQVALPHPEAAAAIIKGGTEITAHFGNPPFQDQELAGNPQARAVLNSYDVLGGPAAATVLYATEKFKNESPKTYRAFVDALDEAAAFVRNNPEQAADIYLKVSGAKQDRQLVLDVIRNPQVEFTVQPQRTLELGQFLHRVGAIKNQPTQVSDYFFDDPRVSGGN</sequence>
<dbReference type="AlphaFoldDB" id="A0A0W7Z028"/>
<accession>A0A1V3TLC1</accession>
<evidence type="ECO:0000259" key="2">
    <source>
        <dbReference type="Pfam" id="PF09084"/>
    </source>
</evidence>
<dbReference type="PANTHER" id="PTHR30024:SF2">
    <property type="entry name" value="ABC TRANSPORTER SUBSTRATE-BINDING PROTEIN"/>
    <property type="match status" value="1"/>
</dbReference>
<evidence type="ECO:0000313" key="3">
    <source>
        <dbReference type="EMBL" id="KUF40539.1"/>
    </source>
</evidence>
<feature type="chain" id="PRO_5030019591" evidence="1">
    <location>
        <begin position="31"/>
        <end position="341"/>
    </location>
</feature>
<dbReference type="InterPro" id="IPR015168">
    <property type="entry name" value="SsuA/THI5"/>
</dbReference>
<dbReference type="Proteomes" id="UP000053300">
    <property type="component" value="Unassembled WGS sequence"/>
</dbReference>
<feature type="signal peptide" evidence="1">
    <location>
        <begin position="1"/>
        <end position="30"/>
    </location>
</feature>
<comment type="caution">
    <text evidence="3">The sequence shown here is derived from an EMBL/GenBank/DDBJ whole genome shotgun (WGS) entry which is preliminary data.</text>
</comment>
<keyword evidence="1" id="KW-0732">Signal</keyword>
<dbReference type="STRING" id="225992.B5M06_07220"/>
<feature type="domain" description="SsuA/THI5-like" evidence="2">
    <location>
        <begin position="212"/>
        <end position="272"/>
    </location>
</feature>
<organism evidence="3 4">
    <name type="scientific">Comamonas kerstersii</name>
    <dbReference type="NCBI Taxonomy" id="225992"/>
    <lineage>
        <taxon>Bacteria</taxon>
        <taxon>Pseudomonadati</taxon>
        <taxon>Pseudomonadota</taxon>
        <taxon>Betaproteobacteria</taxon>
        <taxon>Burkholderiales</taxon>
        <taxon>Comamonadaceae</taxon>
        <taxon>Comamonas</taxon>
    </lineage>
</organism>
<dbReference type="InterPro" id="IPR006311">
    <property type="entry name" value="TAT_signal"/>
</dbReference>
<dbReference type="EMBL" id="LPXH01000027">
    <property type="protein sequence ID" value="KUF40539.1"/>
    <property type="molecule type" value="Genomic_DNA"/>
</dbReference>
<protein>
    <submittedName>
        <fullName evidence="3">Nitrate ABC transporter substrate-binding protein</fullName>
    </submittedName>
</protein>
<dbReference type="Pfam" id="PF09084">
    <property type="entry name" value="NMT1"/>
    <property type="match status" value="1"/>
</dbReference>
<dbReference type="PROSITE" id="PS51318">
    <property type="entry name" value="TAT"/>
    <property type="match status" value="1"/>
</dbReference>
<proteinExistence type="predicted"/>
<keyword evidence="4" id="KW-1185">Reference proteome</keyword>
<dbReference type="SUPFAM" id="SSF53850">
    <property type="entry name" value="Periplasmic binding protein-like II"/>
    <property type="match status" value="1"/>
</dbReference>
<reference evidence="3 4" key="1">
    <citation type="submission" date="2015-12" db="EMBL/GenBank/DDBJ databases">
        <title>Complete genome sequence of a multi-drug resistant strain Acidovorax sp. 12322-1.</title>
        <authorList>
            <person name="Ming D."/>
            <person name="Wang M."/>
            <person name="Hu S."/>
            <person name="Zhou Y."/>
            <person name="Jiang T."/>
        </authorList>
    </citation>
    <scope>NUCLEOTIDE SEQUENCE [LARGE SCALE GENOMIC DNA]</scope>
    <source>
        <strain evidence="3 4">12322-1</strain>
    </source>
</reference>
<dbReference type="RefSeq" id="WP_058879975.1">
    <property type="nucleotide sequence ID" value="NZ_CAUCIF010000002.1"/>
</dbReference>